<dbReference type="InterPro" id="IPR002596">
    <property type="entry name" value="Plasmid_parti"/>
</dbReference>
<dbReference type="EMBL" id="FMTE01000023">
    <property type="protein sequence ID" value="SCW43628.1"/>
    <property type="molecule type" value="Genomic_DNA"/>
</dbReference>
<gene>
    <name evidence="3" type="ORF">SAMN02983004_01107</name>
</gene>
<dbReference type="Proteomes" id="UP000199262">
    <property type="component" value="Unassembled WGS sequence"/>
</dbReference>
<name>A0A1G4QH16_BORJA</name>
<accession>A0A1G4QH16</accession>
<organism evidence="3 4">
    <name type="scientific">Borreliella japonica</name>
    <name type="common">Borrelia japonica</name>
    <dbReference type="NCBI Taxonomy" id="34095"/>
    <lineage>
        <taxon>Bacteria</taxon>
        <taxon>Pseudomonadati</taxon>
        <taxon>Spirochaetota</taxon>
        <taxon>Spirochaetia</taxon>
        <taxon>Spirochaetales</taxon>
        <taxon>Borreliaceae</taxon>
        <taxon>Borreliella</taxon>
    </lineage>
</organism>
<dbReference type="NCBIfam" id="NF033725">
    <property type="entry name" value="borfam_49"/>
    <property type="match status" value="1"/>
</dbReference>
<keyword evidence="4" id="KW-1185">Reference proteome</keyword>
<protein>
    <submittedName>
        <fullName evidence="3">Putative plasmid partition protein</fullName>
    </submittedName>
</protein>
<feature type="domain" description="Plasmid partition protein putative C-terminal" evidence="2">
    <location>
        <begin position="154"/>
        <end position="204"/>
    </location>
</feature>
<feature type="domain" description="Plasmid partition protein putative N-terminal" evidence="1">
    <location>
        <begin position="42"/>
        <end position="140"/>
    </location>
</feature>
<reference evidence="4" key="1">
    <citation type="submission" date="2016-10" db="EMBL/GenBank/DDBJ databases">
        <authorList>
            <person name="Varghese N."/>
            <person name="Submissions S."/>
        </authorList>
    </citation>
    <scope>NUCLEOTIDE SEQUENCE [LARGE SCALE GENOMIC DNA]</scope>
    <source>
        <strain evidence="4">ATCC 51557</strain>
    </source>
</reference>
<evidence type="ECO:0000313" key="3">
    <source>
        <dbReference type="EMBL" id="SCW43628.1"/>
    </source>
</evidence>
<dbReference type="Pfam" id="PF01672">
    <property type="entry name" value="Plasmid_parti_N"/>
    <property type="match status" value="1"/>
</dbReference>
<evidence type="ECO:0000259" key="1">
    <source>
        <dbReference type="Pfam" id="PF01672"/>
    </source>
</evidence>
<feature type="non-terminal residue" evidence="3">
    <location>
        <position position="1"/>
    </location>
</feature>
<dbReference type="AlphaFoldDB" id="A0A1G4QH16"/>
<dbReference type="InterPro" id="IPR058551">
    <property type="entry name" value="Plasmid_parti_C"/>
</dbReference>
<evidence type="ECO:0000259" key="2">
    <source>
        <dbReference type="Pfam" id="PF25882"/>
    </source>
</evidence>
<dbReference type="InterPro" id="IPR058550">
    <property type="entry name" value="Plasmid_parti_N"/>
</dbReference>
<sequence length="207" mass="24611">IYGTIKYIKDICMSKKNKKELSLNKRIGNTVNIDNLSNLDTNKDKNLMIYQDLKEQLKMSLDNEIDTKIQRMKILYEIKTKKLYKYDGFKSFNVFVKSFVVAKTQAYFYLKLYAKVLDGSLSINKIKELGLENIKKHMLREKSLNLNNNISKLDNKNVSIRIFMKDKELYEFVKQDIKRVNYILKELLQNKKDVLLDILNKYNNEKK</sequence>
<proteinExistence type="predicted"/>
<evidence type="ECO:0000313" key="4">
    <source>
        <dbReference type="Proteomes" id="UP000199262"/>
    </source>
</evidence>
<dbReference type="Pfam" id="PF25882">
    <property type="entry name" value="Plasmid_parti_C"/>
    <property type="match status" value="1"/>
</dbReference>